<feature type="compositionally biased region" description="Basic and acidic residues" evidence="2">
    <location>
        <begin position="87"/>
        <end position="96"/>
    </location>
</feature>
<dbReference type="PROSITE" id="PS50103">
    <property type="entry name" value="ZF_C3H1"/>
    <property type="match status" value="1"/>
</dbReference>
<dbReference type="PANTHER" id="PTHR36886">
    <property type="entry name" value="PROTEIN FRIGIDA-ESSENTIAL 1"/>
    <property type="match status" value="1"/>
</dbReference>
<feature type="compositionally biased region" description="Basic and acidic residues" evidence="2">
    <location>
        <begin position="176"/>
        <end position="194"/>
    </location>
</feature>
<keyword evidence="1" id="KW-0479">Metal-binding</keyword>
<gene>
    <name evidence="4" type="ORF">E3N88_07067</name>
</gene>
<dbReference type="PANTHER" id="PTHR36886:SF8">
    <property type="entry name" value="ZINC FINGER CCCH DOMAIN-CONTAINING PROTEIN 38"/>
    <property type="match status" value="1"/>
</dbReference>
<accession>A0A5N6PR72</accession>
<dbReference type="AlphaFoldDB" id="A0A5N6PR72"/>
<evidence type="ECO:0000256" key="1">
    <source>
        <dbReference type="PROSITE-ProRule" id="PRU00723"/>
    </source>
</evidence>
<feature type="compositionally biased region" description="Basic and acidic residues" evidence="2">
    <location>
        <begin position="104"/>
        <end position="126"/>
    </location>
</feature>
<evidence type="ECO:0000313" key="4">
    <source>
        <dbReference type="EMBL" id="KAD6796171.1"/>
    </source>
</evidence>
<dbReference type="SMART" id="SM00356">
    <property type="entry name" value="ZnF_C3H1"/>
    <property type="match status" value="1"/>
</dbReference>
<feature type="compositionally biased region" description="Basic and acidic residues" evidence="2">
    <location>
        <begin position="8"/>
        <end position="23"/>
    </location>
</feature>
<evidence type="ECO:0000313" key="5">
    <source>
        <dbReference type="Proteomes" id="UP000326396"/>
    </source>
</evidence>
<feature type="compositionally biased region" description="Polar residues" evidence="2">
    <location>
        <begin position="50"/>
        <end position="61"/>
    </location>
</feature>
<feature type="compositionally biased region" description="Basic and acidic residues" evidence="2">
    <location>
        <begin position="375"/>
        <end position="389"/>
    </location>
</feature>
<dbReference type="EMBL" id="SZYD01000003">
    <property type="protein sequence ID" value="KAD6796171.1"/>
    <property type="molecule type" value="Genomic_DNA"/>
</dbReference>
<feature type="compositionally biased region" description="Basic and acidic residues" evidence="2">
    <location>
        <begin position="134"/>
        <end position="146"/>
    </location>
</feature>
<keyword evidence="5" id="KW-1185">Reference proteome</keyword>
<comment type="caution">
    <text evidence="4">The sequence shown here is derived from an EMBL/GenBank/DDBJ whole genome shotgun (WGS) entry which is preliminary data.</text>
</comment>
<feature type="compositionally biased region" description="Polar residues" evidence="2">
    <location>
        <begin position="147"/>
        <end position="156"/>
    </location>
</feature>
<name>A0A5N6PR72_9ASTR</name>
<dbReference type="GO" id="GO:0008270">
    <property type="term" value="F:zinc ion binding"/>
    <property type="evidence" value="ECO:0007669"/>
    <property type="project" value="UniProtKB-KW"/>
</dbReference>
<feature type="region of interest" description="Disordered" evidence="2">
    <location>
        <begin position="375"/>
        <end position="406"/>
    </location>
</feature>
<feature type="domain" description="C3H1-type" evidence="3">
    <location>
        <begin position="199"/>
        <end position="225"/>
    </location>
</feature>
<dbReference type="InterPro" id="IPR052650">
    <property type="entry name" value="Zinc_finger_CCCH"/>
</dbReference>
<feature type="region of interest" description="Disordered" evidence="2">
    <location>
        <begin position="1"/>
        <end position="195"/>
    </location>
</feature>
<dbReference type="OrthoDB" id="411372at2759"/>
<organism evidence="4 5">
    <name type="scientific">Mikania micrantha</name>
    <name type="common">bitter vine</name>
    <dbReference type="NCBI Taxonomy" id="192012"/>
    <lineage>
        <taxon>Eukaryota</taxon>
        <taxon>Viridiplantae</taxon>
        <taxon>Streptophyta</taxon>
        <taxon>Embryophyta</taxon>
        <taxon>Tracheophyta</taxon>
        <taxon>Spermatophyta</taxon>
        <taxon>Magnoliopsida</taxon>
        <taxon>eudicotyledons</taxon>
        <taxon>Gunneridae</taxon>
        <taxon>Pentapetalae</taxon>
        <taxon>asterids</taxon>
        <taxon>campanulids</taxon>
        <taxon>Asterales</taxon>
        <taxon>Asteraceae</taxon>
        <taxon>Asteroideae</taxon>
        <taxon>Heliantheae alliance</taxon>
        <taxon>Eupatorieae</taxon>
        <taxon>Mikania</taxon>
    </lineage>
</organism>
<evidence type="ECO:0000259" key="3">
    <source>
        <dbReference type="PROSITE" id="PS50103"/>
    </source>
</evidence>
<evidence type="ECO:0000256" key="2">
    <source>
        <dbReference type="SAM" id="MobiDB-lite"/>
    </source>
</evidence>
<protein>
    <recommendedName>
        <fullName evidence="3">C3H1-type domain-containing protein</fullName>
    </recommendedName>
</protein>
<proteinExistence type="predicted"/>
<reference evidence="4 5" key="1">
    <citation type="submission" date="2019-05" db="EMBL/GenBank/DDBJ databases">
        <title>Mikania micrantha, genome provides insights into the molecular mechanism of rapid growth.</title>
        <authorList>
            <person name="Liu B."/>
        </authorList>
    </citation>
    <scope>NUCLEOTIDE SEQUENCE [LARGE SCALE GENOMIC DNA]</scope>
    <source>
        <strain evidence="4">NLD-2019</strain>
        <tissue evidence="4">Leaf</tissue>
    </source>
</reference>
<dbReference type="Gene3D" id="3.30.1370.210">
    <property type="match status" value="1"/>
</dbReference>
<dbReference type="InterPro" id="IPR000571">
    <property type="entry name" value="Znf_CCCH"/>
</dbReference>
<feature type="zinc finger region" description="C3H1-type" evidence="1">
    <location>
        <begin position="199"/>
        <end position="225"/>
    </location>
</feature>
<keyword evidence="1" id="KW-0863">Zinc-finger</keyword>
<dbReference type="Proteomes" id="UP000326396">
    <property type="component" value="Linkage Group LG11"/>
</dbReference>
<sequence length="807" mass="91354">MSGRRRRSETLWDDKEEKGRSAEFHSTVSPGRPQNWSKSEVNDNLMHGNFSRSPSWDTLQGNRNGPNDDDIRRDRNRMHSNLISDGWEQHSTHPSDDSYSLPYRPRDKEIGGNARMSRERARERSRSPNRSRSRSRDGVSRSRRYETNASYPNMRNNSKDFGSRGGGNNVTGNWSRRADYKDGSRYNDYPHRTTYDNNRNTRIPCRYFAAGNCNRDNCRFLHDIPEAAKGYDDNRNLGNKNRTWHIDQQPHDDQNARSNLDGMEKKKSWNSSVWDDVKSGGFDETSRQGHTLDDHSITWDSKKRLLDGDAARDASGHHDVGKSYPYLDNKKNSWDGPTSWDDVKSGSFDETSCQGHTLDENNAWDFRNDKKKLLDGHGSREASGFHDVGKSNPNLDSKKSSWDGPTSWDGVGGSGFSSVSNLFNIHEESSKNSLNDNNAKGRISAKSGSNIDRNNTKKWDGPLWDEVSEPVRKWRDPDLDRKSSDNVENVVKESDLNNIVPEDAIQHVLNSGNNLIQGVHDMNTRSLSYLNGPEQSHTLLSKPFDGLLNGQVQGTHVRLENQNEVGKLLKPLEVDVSQPQAVNNVNETSLTSQLASQTSAPLTEISHKGQLPQLYADLHINNAIDYLKSLPNSANNQDARAKEEVKVSALMGMLSDSVTQQNQMPVDLTHDSSKMGQIDVTEKKIVDEFDKKGAKNSKKEENTNLDNFEARGKAEEADIVNDEKAMRQFKVGLVDFVKEILKPKWKEGKMSREVHKAVVKKVVEKVTSTIQGTQIPRTQPKIEQYLTYSKPKITKLVEAYMERLVKA</sequence>
<feature type="region of interest" description="Disordered" evidence="2">
    <location>
        <begin position="429"/>
        <end position="463"/>
    </location>
</feature>
<keyword evidence="1" id="KW-0862">Zinc</keyword>
<feature type="compositionally biased region" description="Polar residues" evidence="2">
    <location>
        <begin position="24"/>
        <end position="39"/>
    </location>
</feature>